<comment type="caution">
    <text evidence="8">The sequence shown here is derived from an EMBL/GenBank/DDBJ whole genome shotgun (WGS) entry which is preliminary data.</text>
</comment>
<dbReference type="OrthoDB" id="371925at2157"/>
<keyword evidence="5" id="KW-0411">Iron-sulfur</keyword>
<dbReference type="GO" id="GO:0016829">
    <property type="term" value="F:lyase activity"/>
    <property type="evidence" value="ECO:0007669"/>
    <property type="project" value="UniProtKB-KW"/>
</dbReference>
<dbReference type="RefSeq" id="WP_086637888.1">
    <property type="nucleotide sequence ID" value="NZ_MRZU01000005.1"/>
</dbReference>
<feature type="domain" description="Fe-S hydro-lyase tartrate dehydratase alpha-type catalytic" evidence="7">
    <location>
        <begin position="10"/>
        <end position="274"/>
    </location>
</feature>
<evidence type="ECO:0000259" key="7">
    <source>
        <dbReference type="Pfam" id="PF05681"/>
    </source>
</evidence>
<dbReference type="GO" id="GO:0046872">
    <property type="term" value="F:metal ion binding"/>
    <property type="evidence" value="ECO:0007669"/>
    <property type="project" value="UniProtKB-KW"/>
</dbReference>
<proteinExistence type="inferred from homology"/>
<evidence type="ECO:0000256" key="5">
    <source>
        <dbReference type="ARBA" id="ARBA00023014"/>
    </source>
</evidence>
<keyword evidence="6" id="KW-0456">Lyase</keyword>
<evidence type="ECO:0000256" key="1">
    <source>
        <dbReference type="ARBA" id="ARBA00008876"/>
    </source>
</evidence>
<keyword evidence="4" id="KW-0408">Iron</keyword>
<accession>A0A1Y3GCP3</accession>
<evidence type="ECO:0000256" key="3">
    <source>
        <dbReference type="ARBA" id="ARBA00022723"/>
    </source>
</evidence>
<gene>
    <name evidence="8" type="ORF">AMET1_1525</name>
</gene>
<sequence>MTGLQKKLAEEASQLIQEAETQLPGWAEQKLKKAYQKEEGVAETQIKNILRNLEIAREKNKPICQDTGLITFYIEVGRDLNIEFSIQDALEQAVKDATRELPMRPSIVNPLTRKNTEDNTGQGVPHIEYQPVEGDEIKLTVLIKGGGSENVARQKMFLPDEANKIPDWVVNMVGEAGAKPCTPIYIGLGIGGGLDISAKLAKKALIKEPNTSKGKIGKMENKILREINQLKVGPMGLGGNTTALGVSIETASCHTASLPVALNVQCWATRTATTTIEAKQ</sequence>
<dbReference type="PANTHER" id="PTHR30389">
    <property type="entry name" value="FUMARATE HYDRATASE-RELATED"/>
    <property type="match status" value="1"/>
</dbReference>
<dbReference type="Proteomes" id="UP000195137">
    <property type="component" value="Unassembled WGS sequence"/>
</dbReference>
<dbReference type="EMBL" id="MRZU01000005">
    <property type="protein sequence ID" value="OUJ18083.1"/>
    <property type="molecule type" value="Genomic_DNA"/>
</dbReference>
<evidence type="ECO:0000313" key="9">
    <source>
        <dbReference type="Proteomes" id="UP000195137"/>
    </source>
</evidence>
<reference evidence="8 9" key="1">
    <citation type="submission" date="2016-12" db="EMBL/GenBank/DDBJ databases">
        <title>Discovery of methanogenic haloarchaea.</title>
        <authorList>
            <person name="Sorokin D.Y."/>
            <person name="Makarova K.S."/>
            <person name="Abbas B."/>
            <person name="Ferrer M."/>
            <person name="Golyshin P.N."/>
        </authorList>
    </citation>
    <scope>NUCLEOTIDE SEQUENCE [LARGE SCALE GENOMIC DNA]</scope>
    <source>
        <strain evidence="8">AMET1</strain>
    </source>
</reference>
<dbReference type="Pfam" id="PF05681">
    <property type="entry name" value="Fumerase"/>
    <property type="match status" value="1"/>
</dbReference>
<dbReference type="NCBIfam" id="NF004885">
    <property type="entry name" value="PRK06246.1"/>
    <property type="match status" value="1"/>
</dbReference>
<dbReference type="GO" id="GO:0051539">
    <property type="term" value="F:4 iron, 4 sulfur cluster binding"/>
    <property type="evidence" value="ECO:0007669"/>
    <property type="project" value="UniProtKB-KW"/>
</dbReference>
<evidence type="ECO:0000256" key="2">
    <source>
        <dbReference type="ARBA" id="ARBA00022485"/>
    </source>
</evidence>
<dbReference type="InterPro" id="IPR051208">
    <property type="entry name" value="Class-I_Fumarase/Tartrate_DH"/>
</dbReference>
<organism evidence="8 9">
    <name type="scientific">Methanonatronarchaeum thermophilum</name>
    <dbReference type="NCBI Taxonomy" id="1927129"/>
    <lineage>
        <taxon>Archaea</taxon>
        <taxon>Methanobacteriati</taxon>
        <taxon>Methanobacteriota</taxon>
        <taxon>Methanonatronarchaeia</taxon>
        <taxon>Methanonatronarchaeales</taxon>
        <taxon>Methanonatronarchaeaceae</taxon>
        <taxon>Methanonatronarchaeum</taxon>
    </lineage>
</organism>
<keyword evidence="2" id="KW-0004">4Fe-4S</keyword>
<keyword evidence="9" id="KW-1185">Reference proteome</keyword>
<name>A0A1Y3GCP3_9EURY</name>
<evidence type="ECO:0000256" key="4">
    <source>
        <dbReference type="ARBA" id="ARBA00023004"/>
    </source>
</evidence>
<evidence type="ECO:0000313" key="8">
    <source>
        <dbReference type="EMBL" id="OUJ18083.1"/>
    </source>
</evidence>
<dbReference type="AlphaFoldDB" id="A0A1Y3GCP3"/>
<keyword evidence="3" id="KW-0479">Metal-binding</keyword>
<dbReference type="NCBIfam" id="TIGR00722">
    <property type="entry name" value="ttdA_fumA_fumB"/>
    <property type="match status" value="1"/>
</dbReference>
<dbReference type="PANTHER" id="PTHR30389:SF17">
    <property type="entry name" value="L(+)-TARTRATE DEHYDRATASE SUBUNIT ALPHA-RELATED"/>
    <property type="match status" value="1"/>
</dbReference>
<comment type="similarity">
    <text evidence="1">Belongs to the class-I fumarase family.</text>
</comment>
<evidence type="ECO:0000256" key="6">
    <source>
        <dbReference type="ARBA" id="ARBA00023239"/>
    </source>
</evidence>
<dbReference type="InterPro" id="IPR004646">
    <property type="entry name" value="Fe-S_hydro-lyase_TtdA-typ_cat"/>
</dbReference>
<protein>
    <submittedName>
        <fullName evidence="8">Tartrate dehydratase alpha subunit/Fumarate hydratase class I N-terminal domain TtdA</fullName>
    </submittedName>
</protein>